<dbReference type="Pfam" id="PF00390">
    <property type="entry name" value="malic"/>
    <property type="match status" value="1"/>
</dbReference>
<evidence type="ECO:0000256" key="10">
    <source>
        <dbReference type="PIRSR" id="PIRSR000106-3"/>
    </source>
</evidence>
<feature type="domain" description="Malic enzyme NAD-binding" evidence="12">
    <location>
        <begin position="320"/>
        <end position="578"/>
    </location>
</feature>
<dbReference type="GO" id="GO:0004471">
    <property type="term" value="F:malate dehydrogenase (decarboxylating) (NAD+) activity"/>
    <property type="evidence" value="ECO:0007669"/>
    <property type="project" value="TreeGrafter"/>
</dbReference>
<feature type="active site" description="Proton acceptor" evidence="8">
    <location>
        <position position="224"/>
    </location>
</feature>
<dbReference type="GO" id="GO:0051287">
    <property type="term" value="F:NAD binding"/>
    <property type="evidence" value="ECO:0007669"/>
    <property type="project" value="InterPro"/>
</dbReference>
<dbReference type="GO" id="GO:0005739">
    <property type="term" value="C:mitochondrion"/>
    <property type="evidence" value="ECO:0007669"/>
    <property type="project" value="TreeGrafter"/>
</dbReference>
<feature type="binding site" evidence="10">
    <location>
        <position position="319"/>
    </location>
    <ligand>
        <name>a divalent metal cation</name>
        <dbReference type="ChEBI" id="CHEBI:60240"/>
    </ligand>
</feature>
<dbReference type="PIRSF" id="PIRSF000106">
    <property type="entry name" value="ME"/>
    <property type="match status" value="1"/>
</dbReference>
<proteinExistence type="inferred from homology"/>
<evidence type="ECO:0000259" key="12">
    <source>
        <dbReference type="SMART" id="SM00919"/>
    </source>
</evidence>
<comment type="cofactor">
    <cofactor evidence="1">
        <name>Mn(2+)</name>
        <dbReference type="ChEBI" id="CHEBI:29035"/>
    </cofactor>
</comment>
<comment type="similarity">
    <text evidence="2 11">Belongs to the malic enzymes family.</text>
</comment>
<dbReference type="PRINTS" id="PR00072">
    <property type="entry name" value="MALOXRDTASE"/>
</dbReference>
<name>A0A0D1WY73_9EURO</name>
<feature type="binding site" evidence="10">
    <location>
        <position position="296"/>
    </location>
    <ligand>
        <name>a divalent metal cation</name>
        <dbReference type="ChEBI" id="CHEBI:60240"/>
    </ligand>
</feature>
<evidence type="ECO:0000256" key="5">
    <source>
        <dbReference type="ARBA" id="ARBA00023027"/>
    </source>
</evidence>
<feature type="binding site" evidence="10">
    <location>
        <position position="295"/>
    </location>
    <ligand>
        <name>a divalent metal cation</name>
        <dbReference type="ChEBI" id="CHEBI:60240"/>
    </ligand>
</feature>
<dbReference type="FunFam" id="3.40.50.10380:FF:000001">
    <property type="entry name" value="NAD-dependent malic enzyme"/>
    <property type="match status" value="1"/>
</dbReference>
<evidence type="ECO:0000256" key="9">
    <source>
        <dbReference type="PIRSR" id="PIRSR000106-2"/>
    </source>
</evidence>
<dbReference type="InterPro" id="IPR046346">
    <property type="entry name" value="Aminoacid_DH-like_N_sf"/>
</dbReference>
<evidence type="ECO:0000256" key="6">
    <source>
        <dbReference type="ARBA" id="ARBA00050168"/>
    </source>
</evidence>
<dbReference type="SMART" id="SM00919">
    <property type="entry name" value="Malic_M"/>
    <property type="match status" value="1"/>
</dbReference>
<dbReference type="SMART" id="SM01274">
    <property type="entry name" value="malic"/>
    <property type="match status" value="1"/>
</dbReference>
<dbReference type="CDD" id="cd05312">
    <property type="entry name" value="NAD_bind_1_malic_enz"/>
    <property type="match status" value="1"/>
</dbReference>
<dbReference type="SUPFAM" id="SSF51735">
    <property type="entry name" value="NAD(P)-binding Rossmann-fold domains"/>
    <property type="match status" value="1"/>
</dbReference>
<evidence type="ECO:0000256" key="11">
    <source>
        <dbReference type="RuleBase" id="RU003426"/>
    </source>
</evidence>
<dbReference type="Gene3D" id="3.40.50.720">
    <property type="entry name" value="NAD(P)-binding Rossmann-like Domain"/>
    <property type="match status" value="1"/>
</dbReference>
<dbReference type="Proteomes" id="UP000053599">
    <property type="component" value="Unassembled WGS sequence"/>
</dbReference>
<feature type="binding site" evidence="9">
    <location>
        <position position="509"/>
    </location>
    <ligand>
        <name>(S)-malate</name>
        <dbReference type="ChEBI" id="CHEBI:15589"/>
    </ligand>
</feature>
<reference evidence="14 15" key="1">
    <citation type="submission" date="2015-01" db="EMBL/GenBank/DDBJ databases">
        <title>The Genome Sequence of Exophiala sideris CBS121828.</title>
        <authorList>
            <consortium name="The Broad Institute Genomics Platform"/>
            <person name="Cuomo C."/>
            <person name="de Hoog S."/>
            <person name="Gorbushina A."/>
            <person name="Stielow B."/>
            <person name="Teixiera M."/>
            <person name="Abouelleil A."/>
            <person name="Chapman S.B."/>
            <person name="Priest M."/>
            <person name="Young S.K."/>
            <person name="Wortman J."/>
            <person name="Nusbaum C."/>
            <person name="Birren B."/>
        </authorList>
    </citation>
    <scope>NUCLEOTIDE SEQUENCE [LARGE SCALE GENOMIC DNA]</scope>
    <source>
        <strain evidence="14 15">CBS 121828</strain>
    </source>
</reference>
<dbReference type="SUPFAM" id="SSF53223">
    <property type="entry name" value="Aminoacid dehydrogenase-like, N-terminal domain"/>
    <property type="match status" value="1"/>
</dbReference>
<dbReference type="InterPro" id="IPR015884">
    <property type="entry name" value="Malic_enzyme_CS"/>
</dbReference>
<dbReference type="GO" id="GO:0006108">
    <property type="term" value="P:malate metabolic process"/>
    <property type="evidence" value="ECO:0007669"/>
    <property type="project" value="TreeGrafter"/>
</dbReference>
<dbReference type="InterPro" id="IPR012302">
    <property type="entry name" value="Malic_NAD-bd"/>
</dbReference>
<evidence type="ECO:0000313" key="14">
    <source>
        <dbReference type="EMBL" id="KIV80086.1"/>
    </source>
</evidence>
<comment type="catalytic activity">
    <reaction evidence="6">
        <text>oxaloacetate + H(+) = pyruvate + CO2</text>
        <dbReference type="Rhea" id="RHEA:15641"/>
        <dbReference type="ChEBI" id="CHEBI:15361"/>
        <dbReference type="ChEBI" id="CHEBI:15378"/>
        <dbReference type="ChEBI" id="CHEBI:16452"/>
        <dbReference type="ChEBI" id="CHEBI:16526"/>
        <dbReference type="EC" id="1.1.1.38"/>
    </reaction>
</comment>
<dbReference type="GO" id="GO:0005829">
    <property type="term" value="C:cytosol"/>
    <property type="evidence" value="ECO:0007669"/>
    <property type="project" value="TreeGrafter"/>
</dbReference>
<evidence type="ECO:0000256" key="2">
    <source>
        <dbReference type="ARBA" id="ARBA00008785"/>
    </source>
</evidence>
<dbReference type="PANTHER" id="PTHR23406">
    <property type="entry name" value="MALIC ENZYME-RELATED"/>
    <property type="match status" value="1"/>
</dbReference>
<dbReference type="FunFam" id="3.40.50.720:FF:000055">
    <property type="entry name" value="NAD-dependent malic enzyme"/>
    <property type="match status" value="1"/>
</dbReference>
<evidence type="ECO:0000256" key="7">
    <source>
        <dbReference type="ARBA" id="ARBA00052591"/>
    </source>
</evidence>
<dbReference type="InterPro" id="IPR001891">
    <property type="entry name" value="Malic_OxRdtase"/>
</dbReference>
<feature type="binding site" evidence="9">
    <location>
        <position position="465"/>
    </location>
    <ligand>
        <name>(S)-malate</name>
        <dbReference type="ChEBI" id="CHEBI:15589"/>
    </ligand>
</feature>
<protein>
    <recommendedName>
        <fullName evidence="11">Malic enzyme</fullName>
    </recommendedName>
</protein>
<evidence type="ECO:0000256" key="8">
    <source>
        <dbReference type="PIRSR" id="PIRSR000106-1"/>
    </source>
</evidence>
<feature type="domain" description="Malic enzyme N-terminal" evidence="13">
    <location>
        <begin position="125"/>
        <end position="310"/>
    </location>
</feature>
<accession>A0A0D1WY73</accession>
<comment type="cofactor">
    <cofactor evidence="10">
        <name>Mg(2+)</name>
        <dbReference type="ChEBI" id="CHEBI:18420"/>
    </cofactor>
    <cofactor evidence="10">
        <name>Mn(2+)</name>
        <dbReference type="ChEBI" id="CHEBI:29035"/>
    </cofactor>
    <text evidence="10">Divalent metal cations. Prefers magnesium or manganese.</text>
</comment>
<dbReference type="InterPro" id="IPR012301">
    <property type="entry name" value="Malic_N_dom"/>
</dbReference>
<dbReference type="HOGENOM" id="CLU_011405_5_2_1"/>
<dbReference type="AlphaFoldDB" id="A0A0D1WY73"/>
<dbReference type="InterPro" id="IPR036291">
    <property type="entry name" value="NAD(P)-bd_dom_sf"/>
</dbReference>
<organism evidence="14 15">
    <name type="scientific">Exophiala sideris</name>
    <dbReference type="NCBI Taxonomy" id="1016849"/>
    <lineage>
        <taxon>Eukaryota</taxon>
        <taxon>Fungi</taxon>
        <taxon>Dikarya</taxon>
        <taxon>Ascomycota</taxon>
        <taxon>Pezizomycotina</taxon>
        <taxon>Eurotiomycetes</taxon>
        <taxon>Chaetothyriomycetidae</taxon>
        <taxon>Chaetothyriales</taxon>
        <taxon>Herpotrichiellaceae</taxon>
        <taxon>Exophiala</taxon>
    </lineage>
</organism>
<dbReference type="EMBL" id="KN846953">
    <property type="protein sequence ID" value="KIV80086.1"/>
    <property type="molecule type" value="Genomic_DNA"/>
</dbReference>
<dbReference type="NCBIfam" id="NF010052">
    <property type="entry name" value="PRK13529.1"/>
    <property type="match status" value="1"/>
</dbReference>
<dbReference type="Pfam" id="PF03949">
    <property type="entry name" value="Malic_M"/>
    <property type="match status" value="1"/>
</dbReference>
<keyword evidence="5" id="KW-0520">NAD</keyword>
<dbReference type="PROSITE" id="PS00331">
    <property type="entry name" value="MALIC_ENZYMES"/>
    <property type="match status" value="1"/>
</dbReference>
<keyword evidence="3 10" id="KW-0479">Metal-binding</keyword>
<evidence type="ECO:0000256" key="1">
    <source>
        <dbReference type="ARBA" id="ARBA00001936"/>
    </source>
</evidence>
<evidence type="ECO:0000256" key="3">
    <source>
        <dbReference type="ARBA" id="ARBA00022723"/>
    </source>
</evidence>
<sequence>MVRFALRSLKSQSLRPSICSAPQLFGWTAFKPPSAGMATSKGKYDDLPLANHGPLKVPLHGRLLLDNPFYNKGTCFTTQERLDFGLKGLLPTNIQHLDEQVERAYQQYSNQGDDLSKNTFMTSMAEQNTVLYYRLILDHIKEMFSIIYTPTEGDAIENYSRVFRRPDGCFLSIKHPDEVEERLSKFVREGEADGGVDYIVVSDGEEILGIGDQGIGGILISVAKLALMTICAGLHPDRTLPVVLDVGTDNEKLLNDPLYLGHRIKRTRGEAYDDFVERFVKAAKKLYPKAYIHFEDFGLTNARRLLDRYRDQTAVFNDDIQGTGCVTLASIMAALSVAKVDLKDIRTVVFGAGTAGTGIAEQIQAAIATQAGKSKEEVVGQIWCVDKPGLLVDSMGDNLTIAQKPFARKSSEWEEKNTKSLQAIIAEVKPHILIGTSTKPGAFTEDVVKEMAKHVERPIIFPLSNPTRLHEAKPEDLIKWTDGKALVATGSPFPPVKHNGKKVEVAECNNSVCFPGIGLGGVLCRTKLVTDKMLVAATEALAKEAPVFKDPSKGLCPDVDEARPVSVKIAAAVIRTAVEEGLAQTDNIPVDNDEDLEDWIKAQMWDPVYRPYQKV</sequence>
<dbReference type="InterPro" id="IPR037062">
    <property type="entry name" value="Malic_N_dom_sf"/>
</dbReference>
<evidence type="ECO:0000256" key="4">
    <source>
        <dbReference type="ARBA" id="ARBA00023002"/>
    </source>
</evidence>
<comment type="catalytic activity">
    <reaction evidence="7">
        <text>(S)-malate + NAD(+) = pyruvate + CO2 + NADH</text>
        <dbReference type="Rhea" id="RHEA:12653"/>
        <dbReference type="ChEBI" id="CHEBI:15361"/>
        <dbReference type="ChEBI" id="CHEBI:15589"/>
        <dbReference type="ChEBI" id="CHEBI:16526"/>
        <dbReference type="ChEBI" id="CHEBI:57540"/>
        <dbReference type="ChEBI" id="CHEBI:57945"/>
        <dbReference type="EC" id="1.1.1.38"/>
    </reaction>
</comment>
<dbReference type="PANTHER" id="PTHR23406:SF34">
    <property type="entry name" value="NAD-DEPENDENT MALIC ENZYME, MITOCHONDRIAL"/>
    <property type="match status" value="1"/>
</dbReference>
<dbReference type="GO" id="GO:0046872">
    <property type="term" value="F:metal ion binding"/>
    <property type="evidence" value="ECO:0007669"/>
    <property type="project" value="UniProtKB-KW"/>
</dbReference>
<dbReference type="Gene3D" id="3.40.50.10380">
    <property type="entry name" value="Malic enzyme, N-terminal domain"/>
    <property type="match status" value="1"/>
</dbReference>
<gene>
    <name evidence="14" type="ORF">PV11_07613</name>
</gene>
<evidence type="ECO:0000313" key="15">
    <source>
        <dbReference type="Proteomes" id="UP000053599"/>
    </source>
</evidence>
<evidence type="ECO:0000259" key="13">
    <source>
        <dbReference type="SMART" id="SM01274"/>
    </source>
</evidence>
<feature type="active site" description="Proton donor" evidence="8">
    <location>
        <position position="148"/>
    </location>
</feature>
<keyword evidence="4 11" id="KW-0560">Oxidoreductase</keyword>
<dbReference type="OrthoDB" id="5365701at2759"/>
<dbReference type="STRING" id="1016849.A0A0D1WY73"/>